<evidence type="ECO:0000313" key="2">
    <source>
        <dbReference type="Proteomes" id="UP000324222"/>
    </source>
</evidence>
<organism evidence="1 2">
    <name type="scientific">Portunus trituberculatus</name>
    <name type="common">Swimming crab</name>
    <name type="synonym">Neptunus trituberculatus</name>
    <dbReference type="NCBI Taxonomy" id="210409"/>
    <lineage>
        <taxon>Eukaryota</taxon>
        <taxon>Metazoa</taxon>
        <taxon>Ecdysozoa</taxon>
        <taxon>Arthropoda</taxon>
        <taxon>Crustacea</taxon>
        <taxon>Multicrustacea</taxon>
        <taxon>Malacostraca</taxon>
        <taxon>Eumalacostraca</taxon>
        <taxon>Eucarida</taxon>
        <taxon>Decapoda</taxon>
        <taxon>Pleocyemata</taxon>
        <taxon>Brachyura</taxon>
        <taxon>Eubrachyura</taxon>
        <taxon>Portunoidea</taxon>
        <taxon>Portunidae</taxon>
        <taxon>Portuninae</taxon>
        <taxon>Portunus</taxon>
    </lineage>
</organism>
<protein>
    <submittedName>
        <fullName evidence="1">Uncharacterized protein</fullName>
    </submittedName>
</protein>
<keyword evidence="2" id="KW-1185">Reference proteome</keyword>
<sequence>MIREASPHRAAEVRTATQTLEVALAHNGGADLSHTLHTTHTSSWGQPEYLVECMSGAEAERQKMTVAQRLVARAAARVGRAA</sequence>
<gene>
    <name evidence="1" type="ORF">E2C01_076368</name>
</gene>
<dbReference type="Proteomes" id="UP000324222">
    <property type="component" value="Unassembled WGS sequence"/>
</dbReference>
<accession>A0A5B7IJL3</accession>
<dbReference type="EMBL" id="VSRR010057836">
    <property type="protein sequence ID" value="MPC81737.1"/>
    <property type="molecule type" value="Genomic_DNA"/>
</dbReference>
<dbReference type="AlphaFoldDB" id="A0A5B7IJL3"/>
<comment type="caution">
    <text evidence="1">The sequence shown here is derived from an EMBL/GenBank/DDBJ whole genome shotgun (WGS) entry which is preliminary data.</text>
</comment>
<reference evidence="1 2" key="1">
    <citation type="submission" date="2019-05" db="EMBL/GenBank/DDBJ databases">
        <title>Another draft genome of Portunus trituberculatus and its Hox gene families provides insights of decapod evolution.</title>
        <authorList>
            <person name="Jeong J.-H."/>
            <person name="Song I."/>
            <person name="Kim S."/>
            <person name="Choi T."/>
            <person name="Kim D."/>
            <person name="Ryu S."/>
            <person name="Kim W."/>
        </authorList>
    </citation>
    <scope>NUCLEOTIDE SEQUENCE [LARGE SCALE GENOMIC DNA]</scope>
    <source>
        <tissue evidence="1">Muscle</tissue>
    </source>
</reference>
<name>A0A5B7IJL3_PORTR</name>
<evidence type="ECO:0000313" key="1">
    <source>
        <dbReference type="EMBL" id="MPC81737.1"/>
    </source>
</evidence>
<proteinExistence type="predicted"/>